<evidence type="ECO:0000313" key="3">
    <source>
        <dbReference type="Proteomes" id="UP000054166"/>
    </source>
</evidence>
<accession>A0A0C3ET63</accession>
<sequence>MRTSTAVASLAIVAAAVPALALPVSEPIIAREPKEEIDARAVSFGTLGKDLGEGLLTGGAFAGLDALLGGDSSSTAAAPAATKRALTIDDIEAELAKRGVSF</sequence>
<protein>
    <submittedName>
        <fullName evidence="2">Uncharacterized protein</fullName>
    </submittedName>
</protein>
<organism evidence="2 3">
    <name type="scientific">Piloderma croceum (strain F 1598)</name>
    <dbReference type="NCBI Taxonomy" id="765440"/>
    <lineage>
        <taxon>Eukaryota</taxon>
        <taxon>Fungi</taxon>
        <taxon>Dikarya</taxon>
        <taxon>Basidiomycota</taxon>
        <taxon>Agaricomycotina</taxon>
        <taxon>Agaricomycetes</taxon>
        <taxon>Agaricomycetidae</taxon>
        <taxon>Atheliales</taxon>
        <taxon>Atheliaceae</taxon>
        <taxon>Piloderma</taxon>
    </lineage>
</organism>
<feature type="non-terminal residue" evidence="2">
    <location>
        <position position="102"/>
    </location>
</feature>
<feature type="chain" id="PRO_5002174348" evidence="1">
    <location>
        <begin position="22"/>
        <end position="102"/>
    </location>
</feature>
<name>A0A0C3ET63_PILCF</name>
<evidence type="ECO:0000256" key="1">
    <source>
        <dbReference type="SAM" id="SignalP"/>
    </source>
</evidence>
<dbReference type="InParanoid" id="A0A0C3ET63"/>
<keyword evidence="3" id="KW-1185">Reference proteome</keyword>
<evidence type="ECO:0000313" key="2">
    <source>
        <dbReference type="EMBL" id="KIM71284.1"/>
    </source>
</evidence>
<dbReference type="Proteomes" id="UP000054166">
    <property type="component" value="Unassembled WGS sequence"/>
</dbReference>
<feature type="signal peptide" evidence="1">
    <location>
        <begin position="1"/>
        <end position="21"/>
    </location>
</feature>
<reference evidence="2 3" key="1">
    <citation type="submission" date="2014-04" db="EMBL/GenBank/DDBJ databases">
        <authorList>
            <consortium name="DOE Joint Genome Institute"/>
            <person name="Kuo A."/>
            <person name="Tarkka M."/>
            <person name="Buscot F."/>
            <person name="Kohler A."/>
            <person name="Nagy L.G."/>
            <person name="Floudas D."/>
            <person name="Copeland A."/>
            <person name="Barry K.W."/>
            <person name="Cichocki N."/>
            <person name="Veneault-Fourrey C."/>
            <person name="LaButti K."/>
            <person name="Lindquist E.A."/>
            <person name="Lipzen A."/>
            <person name="Lundell T."/>
            <person name="Morin E."/>
            <person name="Murat C."/>
            <person name="Sun H."/>
            <person name="Tunlid A."/>
            <person name="Henrissat B."/>
            <person name="Grigoriev I.V."/>
            <person name="Hibbett D.S."/>
            <person name="Martin F."/>
            <person name="Nordberg H.P."/>
            <person name="Cantor M.N."/>
            <person name="Hua S.X."/>
        </authorList>
    </citation>
    <scope>NUCLEOTIDE SEQUENCE [LARGE SCALE GENOMIC DNA]</scope>
    <source>
        <strain evidence="2 3">F 1598</strain>
    </source>
</reference>
<keyword evidence="1" id="KW-0732">Signal</keyword>
<proteinExistence type="predicted"/>
<dbReference type="HOGENOM" id="CLU_2284169_0_0_1"/>
<dbReference type="AlphaFoldDB" id="A0A0C3ET63"/>
<reference evidence="3" key="2">
    <citation type="submission" date="2015-01" db="EMBL/GenBank/DDBJ databases">
        <title>Evolutionary Origins and Diversification of the Mycorrhizal Mutualists.</title>
        <authorList>
            <consortium name="DOE Joint Genome Institute"/>
            <consortium name="Mycorrhizal Genomics Consortium"/>
            <person name="Kohler A."/>
            <person name="Kuo A."/>
            <person name="Nagy L.G."/>
            <person name="Floudas D."/>
            <person name="Copeland A."/>
            <person name="Barry K.W."/>
            <person name="Cichocki N."/>
            <person name="Veneault-Fourrey C."/>
            <person name="LaButti K."/>
            <person name="Lindquist E.A."/>
            <person name="Lipzen A."/>
            <person name="Lundell T."/>
            <person name="Morin E."/>
            <person name="Murat C."/>
            <person name="Riley R."/>
            <person name="Ohm R."/>
            <person name="Sun H."/>
            <person name="Tunlid A."/>
            <person name="Henrissat B."/>
            <person name="Grigoriev I.V."/>
            <person name="Hibbett D.S."/>
            <person name="Martin F."/>
        </authorList>
    </citation>
    <scope>NUCLEOTIDE SEQUENCE [LARGE SCALE GENOMIC DNA]</scope>
    <source>
        <strain evidence="3">F 1598</strain>
    </source>
</reference>
<gene>
    <name evidence="2" type="ORF">PILCRDRAFT_93943</name>
</gene>
<dbReference type="EMBL" id="KN833371">
    <property type="protein sequence ID" value="KIM71284.1"/>
    <property type="molecule type" value="Genomic_DNA"/>
</dbReference>